<evidence type="ECO:0000256" key="3">
    <source>
        <dbReference type="ARBA" id="ARBA00023274"/>
    </source>
</evidence>
<sequence>RKFGRGGKGRTGGRGRKGWKARHPNSSRLPGFAGGQTTIMKAFPKFGLQNKKGRSERLLLKPLQLDTLQHWIDQKRIDPTQKITIASLIKAGCISNVRDGITLLATGGQFLSSAINIEVTRASLNAIRLVESKGGSITTVYHNREIIRAMLVPQKYVNVPDLLVPASAQHISRYTDPDRRGYLSHL</sequence>
<comment type="similarity">
    <text evidence="1">Belongs to the universal ribosomal protein uL15 family.</text>
</comment>
<dbReference type="GO" id="GO:0006412">
    <property type="term" value="P:translation"/>
    <property type="evidence" value="ECO:0007669"/>
    <property type="project" value="InterPro"/>
</dbReference>
<dbReference type="Proteomes" id="UP000007241">
    <property type="component" value="Unassembled WGS sequence"/>
</dbReference>
<dbReference type="FunCoup" id="F4P080">
    <property type="interactions" value="226"/>
</dbReference>
<dbReference type="Gene3D" id="3.100.10.10">
    <property type="match status" value="1"/>
</dbReference>
<keyword evidence="3" id="KW-0687">Ribonucleoprotein</keyword>
<dbReference type="EMBL" id="GL882882">
    <property type="protein sequence ID" value="EGF81095.1"/>
    <property type="molecule type" value="Genomic_DNA"/>
</dbReference>
<evidence type="ECO:0000313" key="7">
    <source>
        <dbReference type="Proteomes" id="UP000007241"/>
    </source>
</evidence>
<keyword evidence="2" id="KW-0689">Ribosomal protein</keyword>
<evidence type="ECO:0000256" key="2">
    <source>
        <dbReference type="ARBA" id="ARBA00022980"/>
    </source>
</evidence>
<accession>F4P080</accession>
<dbReference type="HAMAP" id="MF_01341">
    <property type="entry name" value="Ribosomal_uL15"/>
    <property type="match status" value="1"/>
</dbReference>
<dbReference type="InterPro" id="IPR036227">
    <property type="entry name" value="Ribosomal_uL15/eL18_sf"/>
</dbReference>
<dbReference type="GO" id="GO:0003735">
    <property type="term" value="F:structural constituent of ribosome"/>
    <property type="evidence" value="ECO:0000318"/>
    <property type="project" value="GO_Central"/>
</dbReference>
<dbReference type="InterPro" id="IPR021131">
    <property type="entry name" value="Ribosomal_uL15/eL18"/>
</dbReference>
<feature type="non-terminal residue" evidence="6">
    <location>
        <position position="186"/>
    </location>
</feature>
<protein>
    <recommendedName>
        <fullName evidence="5">Large ribosomal subunit protein uL15/eL18 domain-containing protein</fullName>
    </recommendedName>
</protein>
<keyword evidence="7" id="KW-1185">Reference proteome</keyword>
<organism evidence="6 7">
    <name type="scientific">Batrachochytrium dendrobatidis (strain JAM81 / FGSC 10211)</name>
    <name type="common">Frog chytrid fungus</name>
    <dbReference type="NCBI Taxonomy" id="684364"/>
    <lineage>
        <taxon>Eukaryota</taxon>
        <taxon>Fungi</taxon>
        <taxon>Fungi incertae sedis</taxon>
        <taxon>Chytridiomycota</taxon>
        <taxon>Chytridiomycota incertae sedis</taxon>
        <taxon>Chytridiomycetes</taxon>
        <taxon>Rhizophydiales</taxon>
        <taxon>Rhizophydiales incertae sedis</taxon>
        <taxon>Batrachochytrium</taxon>
    </lineage>
</organism>
<dbReference type="Pfam" id="PF00828">
    <property type="entry name" value="Ribosomal_L27A"/>
    <property type="match status" value="1"/>
</dbReference>
<feature type="region of interest" description="Disordered" evidence="4">
    <location>
        <begin position="1"/>
        <end position="31"/>
    </location>
</feature>
<feature type="compositionally biased region" description="Basic residues" evidence="4">
    <location>
        <begin position="1"/>
        <end position="25"/>
    </location>
</feature>
<proteinExistence type="inferred from homology"/>
<dbReference type="RefSeq" id="XP_006677705.1">
    <property type="nucleotide sequence ID" value="XM_006677642.1"/>
</dbReference>
<dbReference type="OrthoDB" id="361383at2759"/>
<dbReference type="STRING" id="684364.F4P080"/>
<dbReference type="GeneID" id="18241561"/>
<dbReference type="PANTHER" id="PTHR12934">
    <property type="entry name" value="50S RIBOSOMAL PROTEIN L15"/>
    <property type="match status" value="1"/>
</dbReference>
<dbReference type="InParanoid" id="F4P080"/>
<dbReference type="InterPro" id="IPR030878">
    <property type="entry name" value="Ribosomal_uL15"/>
</dbReference>
<reference evidence="6 7" key="1">
    <citation type="submission" date="2009-12" db="EMBL/GenBank/DDBJ databases">
        <title>The draft genome of Batrachochytrium dendrobatidis.</title>
        <authorList>
            <consortium name="US DOE Joint Genome Institute (JGI-PGF)"/>
            <person name="Kuo A."/>
            <person name="Salamov A."/>
            <person name="Schmutz J."/>
            <person name="Lucas S."/>
            <person name="Pitluck S."/>
            <person name="Rosenblum E."/>
            <person name="Stajich J."/>
            <person name="Eisen M."/>
            <person name="Grigoriev I.V."/>
        </authorList>
    </citation>
    <scope>NUCLEOTIDE SEQUENCE [LARGE SCALE GENOMIC DNA]</scope>
    <source>
        <strain evidence="7">JAM81 / FGSC 10211</strain>
    </source>
</reference>
<name>F4P080_BATDJ</name>
<feature type="domain" description="Large ribosomal subunit protein uL15/eL18" evidence="5">
    <location>
        <begin position="62"/>
        <end position="138"/>
    </location>
</feature>
<dbReference type="InterPro" id="IPR005749">
    <property type="entry name" value="Ribosomal_uL15_bac-type"/>
</dbReference>
<dbReference type="OMA" id="EPGWLVN"/>
<feature type="non-terminal residue" evidence="6">
    <location>
        <position position="1"/>
    </location>
</feature>
<dbReference type="GO" id="GO:0005762">
    <property type="term" value="C:mitochondrial large ribosomal subunit"/>
    <property type="evidence" value="ECO:0000318"/>
    <property type="project" value="GO_Central"/>
</dbReference>
<evidence type="ECO:0000313" key="6">
    <source>
        <dbReference type="EMBL" id="EGF81095.1"/>
    </source>
</evidence>
<dbReference type="PANTHER" id="PTHR12934:SF11">
    <property type="entry name" value="LARGE RIBOSOMAL SUBUNIT PROTEIN UL15M"/>
    <property type="match status" value="1"/>
</dbReference>
<evidence type="ECO:0000256" key="4">
    <source>
        <dbReference type="SAM" id="MobiDB-lite"/>
    </source>
</evidence>
<dbReference type="HOGENOM" id="CLU_055188_5_2_1"/>
<evidence type="ECO:0000259" key="5">
    <source>
        <dbReference type="Pfam" id="PF00828"/>
    </source>
</evidence>
<dbReference type="SUPFAM" id="SSF52080">
    <property type="entry name" value="Ribosomal proteins L15p and L18e"/>
    <property type="match status" value="1"/>
</dbReference>
<evidence type="ECO:0000256" key="1">
    <source>
        <dbReference type="ARBA" id="ARBA00007320"/>
    </source>
</evidence>
<gene>
    <name evidence="6" type="ORF">BATDEDRAFT_5856</name>
</gene>
<dbReference type="AlphaFoldDB" id="F4P080"/>